<dbReference type="InterPro" id="IPR036890">
    <property type="entry name" value="HATPase_C_sf"/>
</dbReference>
<dbReference type="Gene3D" id="3.30.565.10">
    <property type="entry name" value="Histidine kinase-like ATPase, C-terminal domain"/>
    <property type="match status" value="1"/>
</dbReference>
<reference evidence="13 14" key="1">
    <citation type="submission" date="2018-03" db="EMBL/GenBank/DDBJ databases">
        <authorList>
            <person name="Keele B.F."/>
        </authorList>
    </citation>
    <scope>NUCLEOTIDE SEQUENCE [LARGE SCALE GENOMIC DNA]</scope>
    <source>
        <strain evidence="13 14">D20</strain>
    </source>
</reference>
<evidence type="ECO:0000259" key="11">
    <source>
        <dbReference type="PROSITE" id="PS50112"/>
    </source>
</evidence>
<keyword evidence="9" id="KW-0472">Membrane</keyword>
<evidence type="ECO:0000256" key="2">
    <source>
        <dbReference type="ARBA" id="ARBA00012438"/>
    </source>
</evidence>
<evidence type="ECO:0000259" key="12">
    <source>
        <dbReference type="PROSITE" id="PS50113"/>
    </source>
</evidence>
<dbReference type="InterPro" id="IPR035965">
    <property type="entry name" value="PAS-like_dom_sf"/>
</dbReference>
<dbReference type="EC" id="2.7.13.3" evidence="2"/>
<dbReference type="PROSITE" id="PS50113">
    <property type="entry name" value="PAC"/>
    <property type="match status" value="1"/>
</dbReference>
<dbReference type="SMART" id="SM00086">
    <property type="entry name" value="PAC"/>
    <property type="match status" value="1"/>
</dbReference>
<dbReference type="PROSITE" id="PS50112">
    <property type="entry name" value="PAS"/>
    <property type="match status" value="1"/>
</dbReference>
<organism evidence="13 14">
    <name type="scientific">Pseudothauera lacus</name>
    <dbReference type="NCBI Taxonomy" id="2136175"/>
    <lineage>
        <taxon>Bacteria</taxon>
        <taxon>Pseudomonadati</taxon>
        <taxon>Pseudomonadota</taxon>
        <taxon>Betaproteobacteria</taxon>
        <taxon>Rhodocyclales</taxon>
        <taxon>Zoogloeaceae</taxon>
        <taxon>Pseudothauera</taxon>
    </lineage>
</organism>
<feature type="domain" description="Histidine kinase" evidence="10">
    <location>
        <begin position="435"/>
        <end position="649"/>
    </location>
</feature>
<keyword evidence="9" id="KW-1133">Transmembrane helix</keyword>
<feature type="domain" description="PAS" evidence="11">
    <location>
        <begin position="287"/>
        <end position="359"/>
    </location>
</feature>
<dbReference type="InterPro" id="IPR000014">
    <property type="entry name" value="PAS"/>
</dbReference>
<feature type="transmembrane region" description="Helical" evidence="9">
    <location>
        <begin position="12"/>
        <end position="31"/>
    </location>
</feature>
<evidence type="ECO:0000256" key="1">
    <source>
        <dbReference type="ARBA" id="ARBA00000085"/>
    </source>
</evidence>
<dbReference type="SUPFAM" id="SSF55874">
    <property type="entry name" value="ATPase domain of HSP90 chaperone/DNA topoisomerase II/histidine kinase"/>
    <property type="match status" value="1"/>
</dbReference>
<dbReference type="InterPro" id="IPR003661">
    <property type="entry name" value="HisK_dim/P_dom"/>
</dbReference>
<feature type="domain" description="PAC" evidence="12">
    <location>
        <begin position="363"/>
        <end position="415"/>
    </location>
</feature>
<dbReference type="SMART" id="SM00388">
    <property type="entry name" value="HisKA"/>
    <property type="match status" value="1"/>
</dbReference>
<dbReference type="InterPro" id="IPR000700">
    <property type="entry name" value="PAS-assoc_C"/>
</dbReference>
<dbReference type="InterPro" id="IPR013767">
    <property type="entry name" value="PAS_fold"/>
</dbReference>
<dbReference type="SUPFAM" id="SSF47384">
    <property type="entry name" value="Homodimeric domain of signal transducing histidine kinase"/>
    <property type="match status" value="1"/>
</dbReference>
<dbReference type="PANTHER" id="PTHR43065">
    <property type="entry name" value="SENSOR HISTIDINE KINASE"/>
    <property type="match status" value="1"/>
</dbReference>
<dbReference type="Gene3D" id="1.10.287.130">
    <property type="match status" value="1"/>
</dbReference>
<dbReference type="AlphaFoldDB" id="A0A2T4ID56"/>
<dbReference type="Pfam" id="PF00512">
    <property type="entry name" value="HisKA"/>
    <property type="match status" value="1"/>
</dbReference>
<dbReference type="Pfam" id="PF02518">
    <property type="entry name" value="HATPase_c"/>
    <property type="match status" value="1"/>
</dbReference>
<dbReference type="PROSITE" id="PS50109">
    <property type="entry name" value="HIS_KIN"/>
    <property type="match status" value="1"/>
</dbReference>
<dbReference type="GO" id="GO:0005524">
    <property type="term" value="F:ATP binding"/>
    <property type="evidence" value="ECO:0007669"/>
    <property type="project" value="UniProtKB-KW"/>
</dbReference>
<dbReference type="Gene3D" id="3.30.450.20">
    <property type="entry name" value="PAS domain"/>
    <property type="match status" value="2"/>
</dbReference>
<feature type="transmembrane region" description="Helical" evidence="9">
    <location>
        <begin position="248"/>
        <end position="269"/>
    </location>
</feature>
<dbReference type="CDD" id="cd00130">
    <property type="entry name" value="PAS"/>
    <property type="match status" value="1"/>
</dbReference>
<evidence type="ECO:0000313" key="14">
    <source>
        <dbReference type="Proteomes" id="UP000241193"/>
    </source>
</evidence>
<protein>
    <recommendedName>
        <fullName evidence="2">histidine kinase</fullName>
        <ecNumber evidence="2">2.7.13.3</ecNumber>
    </recommendedName>
</protein>
<evidence type="ECO:0000256" key="9">
    <source>
        <dbReference type="SAM" id="Phobius"/>
    </source>
</evidence>
<name>A0A2T4ID56_9RHOO</name>
<comment type="catalytic activity">
    <reaction evidence="1">
        <text>ATP + protein L-histidine = ADP + protein N-phospho-L-histidine.</text>
        <dbReference type="EC" id="2.7.13.3"/>
    </reaction>
</comment>
<dbReference type="Proteomes" id="UP000241193">
    <property type="component" value="Unassembled WGS sequence"/>
</dbReference>
<dbReference type="CDD" id="cd00082">
    <property type="entry name" value="HisKA"/>
    <property type="match status" value="1"/>
</dbReference>
<dbReference type="NCBIfam" id="TIGR00229">
    <property type="entry name" value="sensory_box"/>
    <property type="match status" value="1"/>
</dbReference>
<evidence type="ECO:0000256" key="3">
    <source>
        <dbReference type="ARBA" id="ARBA00022553"/>
    </source>
</evidence>
<evidence type="ECO:0000313" key="13">
    <source>
        <dbReference type="EMBL" id="PTD95690.1"/>
    </source>
</evidence>
<keyword evidence="9" id="KW-0812">Transmembrane</keyword>
<keyword evidence="6 13" id="KW-0418">Kinase</keyword>
<dbReference type="InterPro" id="IPR005467">
    <property type="entry name" value="His_kinase_dom"/>
</dbReference>
<accession>A0A2T4ID56</accession>
<keyword evidence="3" id="KW-0597">Phosphoprotein</keyword>
<reference evidence="13 14" key="2">
    <citation type="submission" date="2018-04" db="EMBL/GenBank/DDBJ databases">
        <title>Thauera lacus sp. nov., isolated from an saline lake in Inner Mongolia, China.</title>
        <authorList>
            <person name="Liang Q.-Y."/>
        </authorList>
    </citation>
    <scope>NUCLEOTIDE SEQUENCE [LARGE SCALE GENOMIC DNA]</scope>
    <source>
        <strain evidence="13 14">D20</strain>
    </source>
</reference>
<dbReference type="SMART" id="SM00091">
    <property type="entry name" value="PAS"/>
    <property type="match status" value="1"/>
</dbReference>
<dbReference type="RefSeq" id="WP_107494210.1">
    <property type="nucleotide sequence ID" value="NZ_PZKC01000011.1"/>
</dbReference>
<evidence type="ECO:0000256" key="7">
    <source>
        <dbReference type="ARBA" id="ARBA00022840"/>
    </source>
</evidence>
<dbReference type="GO" id="GO:0006355">
    <property type="term" value="P:regulation of DNA-templated transcription"/>
    <property type="evidence" value="ECO:0007669"/>
    <property type="project" value="InterPro"/>
</dbReference>
<dbReference type="InterPro" id="IPR001610">
    <property type="entry name" value="PAC"/>
</dbReference>
<keyword evidence="4" id="KW-0808">Transferase</keyword>
<keyword evidence="8" id="KW-0902">Two-component regulatory system</keyword>
<evidence type="ECO:0000256" key="5">
    <source>
        <dbReference type="ARBA" id="ARBA00022741"/>
    </source>
</evidence>
<proteinExistence type="predicted"/>
<dbReference type="Pfam" id="PF00989">
    <property type="entry name" value="PAS"/>
    <property type="match status" value="1"/>
</dbReference>
<sequence>MDKPAAPPTPAWLPYGALLLILAIIATLVWLTRSYDEEVQRTTLISDVLWMEQNLRFHLDRNAAQLGQLGPALIAGRHGDVATEAGLRHLLRAESGLARIIWTDADGTMRGAQPPASDDHLVGESGGTVPARSIFRLARAIGRPVYGPAYPITGGDHHFEVHVPIYSDGAFIGTAVGVYSLQSLVVRELPWWFSERYRVSVLDSDGQELAAKSGVGAPASGHDYSIAFDPPGHGLVLHIAAHRGEIRWIPLLLVASLVMLGSIIVWSIWQLRRQLQRRQAAEHALHKESTFRKAMEDSLLTGLRARDLSGRVTYVNPAFCRMVGYSAGELVGHLPPMPYWDPEHLERTQELHELIMAGGTPPEGMEVRLRRKDGSRLDAQIFEAPLIDGEGRHSGWMGSVLDITEQKRAEELARQQEERLQATSRLVTMGEMASTLAHELNQPLAAIASYNSGCINRLESGDCNRAEMLDIHQRIARQARRAGDIVRRVHDFVRRSEPKRIAVDLNAIIREAVELLEADTRKRQVRVHTGLSGLPALDADPVMLEQIVVNLVRNAMDAMRDTPATRREVTISTRREGSNAVLQVSDRGSGIPPETAARLFEPFFTTKAEGMGMGLNICRSIAELHHGHLGFEARPDGGTIFTLTLPLEPA</sequence>
<dbReference type="GO" id="GO:0000155">
    <property type="term" value="F:phosphorelay sensor kinase activity"/>
    <property type="evidence" value="ECO:0007669"/>
    <property type="project" value="InterPro"/>
</dbReference>
<dbReference type="PANTHER" id="PTHR43065:SF10">
    <property type="entry name" value="PEROXIDE STRESS-ACTIVATED HISTIDINE KINASE MAK3"/>
    <property type="match status" value="1"/>
</dbReference>
<dbReference type="OrthoDB" id="1931120at2"/>
<evidence type="ECO:0000256" key="6">
    <source>
        <dbReference type="ARBA" id="ARBA00022777"/>
    </source>
</evidence>
<evidence type="ECO:0000256" key="4">
    <source>
        <dbReference type="ARBA" id="ARBA00022679"/>
    </source>
</evidence>
<dbReference type="CDD" id="cd18773">
    <property type="entry name" value="PDC1_HK_sensor"/>
    <property type="match status" value="1"/>
</dbReference>
<dbReference type="InterPro" id="IPR003594">
    <property type="entry name" value="HATPase_dom"/>
</dbReference>
<dbReference type="InterPro" id="IPR036097">
    <property type="entry name" value="HisK_dim/P_sf"/>
</dbReference>
<evidence type="ECO:0000259" key="10">
    <source>
        <dbReference type="PROSITE" id="PS50109"/>
    </source>
</evidence>
<comment type="caution">
    <text evidence="13">The sequence shown here is derived from an EMBL/GenBank/DDBJ whole genome shotgun (WGS) entry which is preliminary data.</text>
</comment>
<dbReference type="InterPro" id="IPR004358">
    <property type="entry name" value="Sig_transdc_His_kin-like_C"/>
</dbReference>
<dbReference type="PRINTS" id="PR00344">
    <property type="entry name" value="BCTRLSENSOR"/>
</dbReference>
<dbReference type="SUPFAM" id="SSF55785">
    <property type="entry name" value="PYP-like sensor domain (PAS domain)"/>
    <property type="match status" value="1"/>
</dbReference>
<keyword evidence="5" id="KW-0547">Nucleotide-binding</keyword>
<gene>
    <name evidence="13" type="ORF">C8261_13315</name>
</gene>
<dbReference type="EMBL" id="PZKC01000011">
    <property type="protein sequence ID" value="PTD95690.1"/>
    <property type="molecule type" value="Genomic_DNA"/>
</dbReference>
<dbReference type="SMART" id="SM00387">
    <property type="entry name" value="HATPase_c"/>
    <property type="match status" value="1"/>
</dbReference>
<evidence type="ECO:0000256" key="8">
    <source>
        <dbReference type="ARBA" id="ARBA00023012"/>
    </source>
</evidence>
<keyword evidence="7" id="KW-0067">ATP-binding</keyword>
<keyword evidence="14" id="KW-1185">Reference proteome</keyword>